<dbReference type="OrthoDB" id="2062230at2"/>
<reference evidence="1 2" key="1">
    <citation type="journal article" date="2014" name="Genome Announc.">
        <title>Draft genome sequences of the altered schaedler flora, a defined bacterial community from gnotobiotic mice.</title>
        <authorList>
            <person name="Wannemuehler M.J."/>
            <person name="Overstreet A.M."/>
            <person name="Ward D.V."/>
            <person name="Phillips G.J."/>
        </authorList>
    </citation>
    <scope>NUCLEOTIDE SEQUENCE [LARGE SCALE GENOMIC DNA]</scope>
    <source>
        <strain evidence="1 2">ASF492</strain>
    </source>
</reference>
<protein>
    <recommendedName>
        <fullName evidence="3">DNA binding HTH domain-containing protein</fullName>
    </recommendedName>
</protein>
<organism evidence="1 2">
    <name type="scientific">Eubacterium plexicaudatum ASF492</name>
    <dbReference type="NCBI Taxonomy" id="1235802"/>
    <lineage>
        <taxon>Bacteria</taxon>
        <taxon>Bacillati</taxon>
        <taxon>Bacillota</taxon>
        <taxon>Clostridia</taxon>
        <taxon>Eubacteriales</taxon>
        <taxon>Eubacteriaceae</taxon>
        <taxon>Eubacterium</taxon>
    </lineage>
</organism>
<dbReference type="HOGENOM" id="CLU_2972686_0_0_9"/>
<dbReference type="EMBL" id="AQFT01000132">
    <property type="protein sequence ID" value="EMZ21509.1"/>
    <property type="molecule type" value="Genomic_DNA"/>
</dbReference>
<evidence type="ECO:0000313" key="2">
    <source>
        <dbReference type="Proteomes" id="UP000012589"/>
    </source>
</evidence>
<gene>
    <name evidence="1" type="ORF">C823_04508</name>
</gene>
<evidence type="ECO:0008006" key="3">
    <source>
        <dbReference type="Google" id="ProtNLM"/>
    </source>
</evidence>
<dbReference type="PATRIC" id="fig|1235802.3.peg.4798"/>
<evidence type="ECO:0000313" key="1">
    <source>
        <dbReference type="EMBL" id="EMZ21509.1"/>
    </source>
</evidence>
<accession>N2AB00</accession>
<name>N2AB00_9FIRM</name>
<dbReference type="Proteomes" id="UP000012589">
    <property type="component" value="Unassembled WGS sequence"/>
</dbReference>
<proteinExistence type="predicted"/>
<comment type="caution">
    <text evidence="1">The sequence shown here is derived from an EMBL/GenBank/DDBJ whole genome shotgun (WGS) entry which is preliminary data.</text>
</comment>
<dbReference type="STRING" id="1235802.C823_04508"/>
<sequence>MEIKTNKELSKAVNEAIDASGYKKIWIAEQLGIRREVFARTLKKKILALTMKMKYYPC</sequence>
<keyword evidence="2" id="KW-1185">Reference proteome</keyword>
<dbReference type="AlphaFoldDB" id="N2AB00"/>